<name>A0A382KCU1_9ZZZZ</name>
<accession>A0A382KCU1</accession>
<sequence>MTGFSKVNLVSLLHYFQKFYVKNSPTGEVGIFVCIVRSESSDCFFGIGLGRLE</sequence>
<reference evidence="1" key="1">
    <citation type="submission" date="2018-05" db="EMBL/GenBank/DDBJ databases">
        <authorList>
            <person name="Lanie J.A."/>
            <person name="Ng W.-L."/>
            <person name="Kazmierczak K.M."/>
            <person name="Andrzejewski T.M."/>
            <person name="Davidsen T.M."/>
            <person name="Wayne K.J."/>
            <person name="Tettelin H."/>
            <person name="Glass J.I."/>
            <person name="Rusch D."/>
            <person name="Podicherti R."/>
            <person name="Tsui H.-C.T."/>
            <person name="Winkler M.E."/>
        </authorList>
    </citation>
    <scope>NUCLEOTIDE SEQUENCE</scope>
</reference>
<protein>
    <submittedName>
        <fullName evidence="1">Uncharacterized protein</fullName>
    </submittedName>
</protein>
<dbReference type="AlphaFoldDB" id="A0A382KCU1"/>
<gene>
    <name evidence="1" type="ORF">METZ01_LOCUS275032</name>
</gene>
<dbReference type="EMBL" id="UINC01079810">
    <property type="protein sequence ID" value="SVC22178.1"/>
    <property type="molecule type" value="Genomic_DNA"/>
</dbReference>
<organism evidence="1">
    <name type="scientific">marine metagenome</name>
    <dbReference type="NCBI Taxonomy" id="408172"/>
    <lineage>
        <taxon>unclassified sequences</taxon>
        <taxon>metagenomes</taxon>
        <taxon>ecological metagenomes</taxon>
    </lineage>
</organism>
<evidence type="ECO:0000313" key="1">
    <source>
        <dbReference type="EMBL" id="SVC22178.1"/>
    </source>
</evidence>
<proteinExistence type="predicted"/>